<feature type="compositionally biased region" description="Low complexity" evidence="1">
    <location>
        <begin position="399"/>
        <end position="418"/>
    </location>
</feature>
<evidence type="ECO:0000313" key="4">
    <source>
        <dbReference type="Proteomes" id="UP000777482"/>
    </source>
</evidence>
<feature type="region of interest" description="Disordered" evidence="1">
    <location>
        <begin position="399"/>
        <end position="445"/>
    </location>
</feature>
<sequence length="460" mass="47983">MRFSTLLYSSSAIVVFALVGAGALVDAADGAVASAALAASAEVEPALLARSDQGLLTLFLPYPRVNFHRSTTDSTLVARARGRGGNQGFQNLRQALHQIEDPNLNPGNAPGQGQNSGTQGIGQKSINGTSGLPNGIADMSDPQKNLFLDPSQIADGLASDGSDGGKFTPSLTSTNNYINFCLTRNDLPLTNGNQVKTGSCNAVPMGIIAAANSAPASKFVNPKNLDVIPPNQDFTIEMAINNLETGNFVNAQTNYFSGELFRFFSSSPSPRDLHWLVKDPVRRATNAQGQIIGHSHVVIELIDSLTSTTVTDPTKFAFFKGLNDPAQNGVLSATVPGGLPAGVYKMSSINAAANHQPVLVGVAQHGSLDDAVYFTVSSDTNANDSGTSSLAASGSTASTANELGSASSSAASSTATSTNGGRQRAVRSRSDSMPRRRLEQDAPGRRLEKRLAAIVHAEQL</sequence>
<dbReference type="InterPro" id="IPR053216">
    <property type="entry name" value="Appressorial_penetr-assoc"/>
</dbReference>
<dbReference type="OrthoDB" id="2336871at2759"/>
<feature type="chain" id="PRO_5040162059" evidence="2">
    <location>
        <begin position="28"/>
        <end position="460"/>
    </location>
</feature>
<feature type="compositionally biased region" description="Polar residues" evidence="1">
    <location>
        <begin position="111"/>
        <end position="132"/>
    </location>
</feature>
<organism evidence="3 4">
    <name type="scientific">Rhodotorula mucilaginosa</name>
    <name type="common">Yeast</name>
    <name type="synonym">Rhodotorula rubra</name>
    <dbReference type="NCBI Taxonomy" id="5537"/>
    <lineage>
        <taxon>Eukaryota</taxon>
        <taxon>Fungi</taxon>
        <taxon>Dikarya</taxon>
        <taxon>Basidiomycota</taxon>
        <taxon>Pucciniomycotina</taxon>
        <taxon>Microbotryomycetes</taxon>
        <taxon>Sporidiobolales</taxon>
        <taxon>Sporidiobolaceae</taxon>
        <taxon>Rhodotorula</taxon>
    </lineage>
</organism>
<proteinExistence type="predicted"/>
<dbReference type="Proteomes" id="UP000777482">
    <property type="component" value="Unassembled WGS sequence"/>
</dbReference>
<keyword evidence="4" id="KW-1185">Reference proteome</keyword>
<dbReference type="AlphaFoldDB" id="A0A9P6VV86"/>
<gene>
    <name evidence="3" type="ORF">C6P46_007004</name>
</gene>
<feature type="region of interest" description="Disordered" evidence="1">
    <location>
        <begin position="101"/>
        <end position="147"/>
    </location>
</feature>
<feature type="signal peptide" evidence="2">
    <location>
        <begin position="1"/>
        <end position="27"/>
    </location>
</feature>
<dbReference type="PANTHER" id="PTHR34587">
    <property type="entry name" value="VWFA DOMAIN-CONTAINING PROTEIN"/>
    <property type="match status" value="1"/>
</dbReference>
<protein>
    <submittedName>
        <fullName evidence="3">Uncharacterized protein</fullName>
    </submittedName>
</protein>
<evidence type="ECO:0000256" key="2">
    <source>
        <dbReference type="SAM" id="SignalP"/>
    </source>
</evidence>
<evidence type="ECO:0000313" key="3">
    <source>
        <dbReference type="EMBL" id="KAG0656702.1"/>
    </source>
</evidence>
<evidence type="ECO:0000256" key="1">
    <source>
        <dbReference type="SAM" id="MobiDB-lite"/>
    </source>
</evidence>
<accession>A0A9P6VV86</accession>
<dbReference type="EMBL" id="PUHQ01000093">
    <property type="protein sequence ID" value="KAG0656702.1"/>
    <property type="molecule type" value="Genomic_DNA"/>
</dbReference>
<reference evidence="3 4" key="1">
    <citation type="submission" date="2020-11" db="EMBL/GenBank/DDBJ databases">
        <title>Kefir isolates.</title>
        <authorList>
            <person name="Marcisauskas S."/>
            <person name="Kim Y."/>
            <person name="Blasche S."/>
        </authorList>
    </citation>
    <scope>NUCLEOTIDE SEQUENCE [LARGE SCALE GENOMIC DNA]</scope>
    <source>
        <strain evidence="3 4">KR</strain>
    </source>
</reference>
<keyword evidence="2" id="KW-0732">Signal</keyword>
<comment type="caution">
    <text evidence="3">The sequence shown here is derived from an EMBL/GenBank/DDBJ whole genome shotgun (WGS) entry which is preliminary data.</text>
</comment>
<feature type="compositionally biased region" description="Basic and acidic residues" evidence="1">
    <location>
        <begin position="428"/>
        <end position="445"/>
    </location>
</feature>
<dbReference type="PANTHER" id="PTHR34587:SF2">
    <property type="entry name" value="G-PROTEIN COUPLED RECEPTORS FAMILY 1 PROFILE DOMAIN-CONTAINING PROTEIN"/>
    <property type="match status" value="1"/>
</dbReference>
<name>A0A9P6VV86_RHOMI</name>